<feature type="compositionally biased region" description="Basic and acidic residues" evidence="1">
    <location>
        <begin position="62"/>
        <end position="75"/>
    </location>
</feature>
<feature type="compositionally biased region" description="Basic and acidic residues" evidence="1">
    <location>
        <begin position="315"/>
        <end position="324"/>
    </location>
</feature>
<comment type="caution">
    <text evidence="3">The sequence shown here is derived from an EMBL/GenBank/DDBJ whole genome shotgun (WGS) entry which is preliminary data.</text>
</comment>
<feature type="compositionally biased region" description="Low complexity" evidence="1">
    <location>
        <begin position="172"/>
        <end position="183"/>
    </location>
</feature>
<organism evidence="3 4">
    <name type="scientific">Aureobasidium pullulans</name>
    <name type="common">Black yeast</name>
    <name type="synonym">Pullularia pullulans</name>
    <dbReference type="NCBI Taxonomy" id="5580"/>
    <lineage>
        <taxon>Eukaryota</taxon>
        <taxon>Fungi</taxon>
        <taxon>Dikarya</taxon>
        <taxon>Ascomycota</taxon>
        <taxon>Pezizomycotina</taxon>
        <taxon>Dothideomycetes</taxon>
        <taxon>Dothideomycetidae</taxon>
        <taxon>Dothideales</taxon>
        <taxon>Saccotheciaceae</taxon>
        <taxon>Aureobasidium</taxon>
    </lineage>
</organism>
<feature type="compositionally biased region" description="Polar residues" evidence="1">
    <location>
        <begin position="47"/>
        <end position="57"/>
    </location>
</feature>
<dbReference type="Proteomes" id="UP000310374">
    <property type="component" value="Unassembled WGS sequence"/>
</dbReference>
<feature type="region of interest" description="Disordered" evidence="1">
    <location>
        <begin position="1"/>
        <end position="121"/>
    </location>
</feature>
<proteinExistence type="predicted"/>
<feature type="region of interest" description="Disordered" evidence="1">
    <location>
        <begin position="258"/>
        <end position="280"/>
    </location>
</feature>
<dbReference type="AlphaFoldDB" id="A0A4S9DN31"/>
<evidence type="ECO:0000313" key="5">
    <source>
        <dbReference type="Proteomes" id="UP000310374"/>
    </source>
</evidence>
<dbReference type="EMBL" id="QZAT01000233">
    <property type="protein sequence ID" value="THX21627.1"/>
    <property type="molecule type" value="Genomic_DNA"/>
</dbReference>
<dbReference type="EMBL" id="QZBN01000830">
    <property type="protein sequence ID" value="THZ35929.1"/>
    <property type="molecule type" value="Genomic_DNA"/>
</dbReference>
<evidence type="ECO:0000313" key="4">
    <source>
        <dbReference type="Proteomes" id="UP000310121"/>
    </source>
</evidence>
<accession>A0A4S9DN31</accession>
<name>A0A4S9DN31_AURPU</name>
<sequence>MALPSTSLHKELASRGLVLLRGGQAQRRSGRLNVRARSGRTTRSTGYAESQSESPNRFGSDAARDDSTVFDHDDSGSPVRNQRQENHNQSISPPLSEARLSCGERPSDEALPAHGESSGRIRRLSRSFSNFSLTDNRVVRSKTTGNLRPPFSLMRHHIRTGSQASQEELLPRGRVPGRSGGSLQVATQSLGGQEPSFWDDALSNRNAANLGGSQPPAGTSGPQSSSLPPFDSFFNAVLPFQPQRSSWLGLSTLFDSSQTATTTGQSTLEPRPQPFLNPSIRPPPPAYSREPLPGAKYFAESQRQYDLVADLHRELDDEARHDGDQAPPVVPESADTNPDYTFQSQNLAEEVIWRY</sequence>
<evidence type="ECO:0000313" key="2">
    <source>
        <dbReference type="EMBL" id="THX21627.1"/>
    </source>
</evidence>
<feature type="compositionally biased region" description="Polar residues" evidence="1">
    <location>
        <begin position="216"/>
        <end position="227"/>
    </location>
</feature>
<feature type="compositionally biased region" description="Pro residues" evidence="1">
    <location>
        <begin position="271"/>
        <end position="280"/>
    </location>
</feature>
<feature type="compositionally biased region" description="Low complexity" evidence="1">
    <location>
        <begin position="258"/>
        <end position="267"/>
    </location>
</feature>
<feature type="region of interest" description="Disordered" evidence="1">
    <location>
        <begin position="160"/>
        <end position="227"/>
    </location>
</feature>
<gene>
    <name evidence="3" type="ORF">D6C90_07180</name>
    <name evidence="2" type="ORF">D6D12_09882</name>
</gene>
<dbReference type="Proteomes" id="UP000310121">
    <property type="component" value="Unassembled WGS sequence"/>
</dbReference>
<evidence type="ECO:0000256" key="1">
    <source>
        <dbReference type="SAM" id="MobiDB-lite"/>
    </source>
</evidence>
<evidence type="ECO:0000313" key="3">
    <source>
        <dbReference type="EMBL" id="THZ35929.1"/>
    </source>
</evidence>
<reference evidence="4 5" key="1">
    <citation type="submission" date="2018-10" db="EMBL/GenBank/DDBJ databases">
        <title>Fifty Aureobasidium pullulans genomes reveal a recombining polyextremotolerant generalist.</title>
        <authorList>
            <person name="Gostincar C."/>
            <person name="Turk M."/>
            <person name="Zajc J."/>
            <person name="Gunde-Cimerman N."/>
        </authorList>
    </citation>
    <scope>NUCLEOTIDE SEQUENCE [LARGE SCALE GENOMIC DNA]</scope>
    <source>
        <strain evidence="2 5">EXF-10081</strain>
        <strain evidence="3 4">EXF-3844</strain>
    </source>
</reference>
<feature type="region of interest" description="Disordered" evidence="1">
    <location>
        <begin position="315"/>
        <end position="340"/>
    </location>
</feature>
<protein>
    <submittedName>
        <fullName evidence="3">Uncharacterized protein</fullName>
    </submittedName>
</protein>